<feature type="chain" id="PRO_5036725240" description="GlyGly-CTERM sorting domain-containing protein" evidence="1">
    <location>
        <begin position="22"/>
        <end position="237"/>
    </location>
</feature>
<comment type="caution">
    <text evidence="2">The sequence shown here is derived from an EMBL/GenBank/DDBJ whole genome shotgun (WGS) entry which is preliminary data.</text>
</comment>
<evidence type="ECO:0000256" key="1">
    <source>
        <dbReference type="SAM" id="SignalP"/>
    </source>
</evidence>
<reference evidence="2" key="1">
    <citation type="journal article" date="2014" name="Int. J. Syst. Evol. Microbiol.">
        <title>Complete genome sequence of Corynebacterium casei LMG S-19264T (=DSM 44701T), isolated from a smear-ripened cheese.</title>
        <authorList>
            <consortium name="US DOE Joint Genome Institute (JGI-PGF)"/>
            <person name="Walter F."/>
            <person name="Albersmeier A."/>
            <person name="Kalinowski J."/>
            <person name="Ruckert C."/>
        </authorList>
    </citation>
    <scope>NUCLEOTIDE SEQUENCE</scope>
    <source>
        <strain evidence="2">KCTC 22164</strain>
    </source>
</reference>
<sequence>MTIFQTVLLTGMVLLPAALYASELKTDEAITVTSDARQFDTPLASSDTEVTAPAHNQRSHDETLQSLSTDYWIYDSWVSLSHDPDGDGYYSSFSVTLDADTIYRASAVYAVIYVGRHDVYDAIYTTSDFMLYGDDSEDALTIENDLLSGFPSREYHLLVELYDANTHALLAFSDDYQDADLAFLSLESQNYESTYRDAVVVVDKHGGSLASASLLWLTALALQAALRRRTRELAGRR</sequence>
<name>A0A918JP30_9ALTE</name>
<feature type="signal peptide" evidence="1">
    <location>
        <begin position="1"/>
        <end position="21"/>
    </location>
</feature>
<organism evidence="2 3">
    <name type="scientific">Alteromonas halophila</name>
    <dbReference type="NCBI Taxonomy" id="516698"/>
    <lineage>
        <taxon>Bacteria</taxon>
        <taxon>Pseudomonadati</taxon>
        <taxon>Pseudomonadota</taxon>
        <taxon>Gammaproteobacteria</taxon>
        <taxon>Alteromonadales</taxon>
        <taxon>Alteromonadaceae</taxon>
        <taxon>Alteromonas/Salinimonas group</taxon>
        <taxon>Alteromonas</taxon>
    </lineage>
</organism>
<dbReference type="Proteomes" id="UP000631300">
    <property type="component" value="Unassembled WGS sequence"/>
</dbReference>
<dbReference type="NCBIfam" id="NF038116">
    <property type="entry name" value="Sden1266_dom"/>
    <property type="match status" value="1"/>
</dbReference>
<protein>
    <recommendedName>
        <fullName evidence="4">GlyGly-CTERM sorting domain-containing protein</fullName>
    </recommendedName>
</protein>
<evidence type="ECO:0000313" key="3">
    <source>
        <dbReference type="Proteomes" id="UP000631300"/>
    </source>
</evidence>
<dbReference type="RefSeq" id="WP_189407764.1">
    <property type="nucleotide sequence ID" value="NZ_BMXP01000009.1"/>
</dbReference>
<evidence type="ECO:0000313" key="2">
    <source>
        <dbReference type="EMBL" id="GGW93061.1"/>
    </source>
</evidence>
<accession>A0A918JP30</accession>
<keyword evidence="3" id="KW-1185">Reference proteome</keyword>
<keyword evidence="1" id="KW-0732">Signal</keyword>
<gene>
    <name evidence="2" type="ORF">GCM10007391_29170</name>
</gene>
<reference evidence="2" key="2">
    <citation type="submission" date="2020-09" db="EMBL/GenBank/DDBJ databases">
        <authorList>
            <person name="Sun Q."/>
            <person name="Kim S."/>
        </authorList>
    </citation>
    <scope>NUCLEOTIDE SEQUENCE</scope>
    <source>
        <strain evidence="2">KCTC 22164</strain>
    </source>
</reference>
<dbReference type="AlphaFoldDB" id="A0A918JP30"/>
<dbReference type="EMBL" id="BMXP01000009">
    <property type="protein sequence ID" value="GGW93061.1"/>
    <property type="molecule type" value="Genomic_DNA"/>
</dbReference>
<evidence type="ECO:0008006" key="4">
    <source>
        <dbReference type="Google" id="ProtNLM"/>
    </source>
</evidence>
<proteinExistence type="predicted"/>